<feature type="domain" description="PORR" evidence="2">
    <location>
        <begin position="258"/>
        <end position="306"/>
    </location>
</feature>
<evidence type="ECO:0000313" key="4">
    <source>
        <dbReference type="Proteomes" id="UP001188597"/>
    </source>
</evidence>
<dbReference type="PANTHER" id="PTHR31476:SF15">
    <property type="entry name" value="ASSOCIATED SALT-INDUCIBLE PROTEIN, PUTATIVE-RELATED"/>
    <property type="match status" value="1"/>
</dbReference>
<dbReference type="PANTHER" id="PTHR31476">
    <property type="entry name" value="PROTEIN WHAT'S THIS FACTOR 1 HOMOLOG, CHLOROPLASTIC"/>
    <property type="match status" value="1"/>
</dbReference>
<feature type="compositionally biased region" description="Pro residues" evidence="1">
    <location>
        <begin position="139"/>
        <end position="148"/>
    </location>
</feature>
<dbReference type="Proteomes" id="UP001188597">
    <property type="component" value="Unassembled WGS sequence"/>
</dbReference>
<evidence type="ECO:0000313" key="3">
    <source>
        <dbReference type="EMBL" id="KAK3027605.1"/>
    </source>
</evidence>
<dbReference type="AlphaFoldDB" id="A0AA88WU59"/>
<sequence length="314" mass="34752">MGDLGLGLAPLLDGLGDGFLTELGDFDDHNVLTGVEGWGHVGREIVDYCGELAGDVAPTELENFSACHLAHFQTPHHHRHRHRTKPPPPSTSPPDLETPPSKSTWTPTRTSSNTSPSRTSSSRPPPPPANTLPFRRLPRPPLLEAPPEPQHHRIPPPLPHIVHVFYNPTKSQPYFKLTESATKIAQEAAAAVYDSLPLVIDRLVRLLSMSLTKTLPLRAIFYVWRELGLPDDFEDLVISRNPNLFGLCDAEEPNTPRVSPGMRLGKNFKEKVKEWQGLAYVGPYEEMGEKRRTKSGEKALEKRAVGPLGSFTSS</sequence>
<proteinExistence type="predicted"/>
<evidence type="ECO:0000259" key="2">
    <source>
        <dbReference type="Pfam" id="PF11955"/>
    </source>
</evidence>
<dbReference type="InterPro" id="IPR021099">
    <property type="entry name" value="PORR_domain"/>
</dbReference>
<evidence type="ECO:0000256" key="1">
    <source>
        <dbReference type="SAM" id="MobiDB-lite"/>
    </source>
</evidence>
<feature type="compositionally biased region" description="Basic residues" evidence="1">
    <location>
        <begin position="75"/>
        <end position="85"/>
    </location>
</feature>
<protein>
    <recommendedName>
        <fullName evidence="2">PORR domain-containing protein</fullName>
    </recommendedName>
</protein>
<dbReference type="GO" id="GO:0003723">
    <property type="term" value="F:RNA binding"/>
    <property type="evidence" value="ECO:0007669"/>
    <property type="project" value="InterPro"/>
</dbReference>
<feature type="region of interest" description="Disordered" evidence="1">
    <location>
        <begin position="75"/>
        <end position="156"/>
    </location>
</feature>
<feature type="domain" description="PORR" evidence="2">
    <location>
        <begin position="159"/>
        <end position="252"/>
    </location>
</feature>
<dbReference type="EMBL" id="JAVXUP010000453">
    <property type="protein sequence ID" value="KAK3027605.1"/>
    <property type="molecule type" value="Genomic_DNA"/>
</dbReference>
<accession>A0AA88WU59</accession>
<organism evidence="3 4">
    <name type="scientific">Escallonia herrerae</name>
    <dbReference type="NCBI Taxonomy" id="1293975"/>
    <lineage>
        <taxon>Eukaryota</taxon>
        <taxon>Viridiplantae</taxon>
        <taxon>Streptophyta</taxon>
        <taxon>Embryophyta</taxon>
        <taxon>Tracheophyta</taxon>
        <taxon>Spermatophyta</taxon>
        <taxon>Magnoliopsida</taxon>
        <taxon>eudicotyledons</taxon>
        <taxon>Gunneridae</taxon>
        <taxon>Pentapetalae</taxon>
        <taxon>asterids</taxon>
        <taxon>campanulids</taxon>
        <taxon>Escalloniales</taxon>
        <taxon>Escalloniaceae</taxon>
        <taxon>Escallonia</taxon>
    </lineage>
</organism>
<name>A0AA88WU59_9ASTE</name>
<keyword evidence="4" id="KW-1185">Reference proteome</keyword>
<reference evidence="3" key="1">
    <citation type="submission" date="2022-12" db="EMBL/GenBank/DDBJ databases">
        <title>Draft genome assemblies for two species of Escallonia (Escalloniales).</title>
        <authorList>
            <person name="Chanderbali A."/>
            <person name="Dervinis C."/>
            <person name="Anghel I."/>
            <person name="Soltis D."/>
            <person name="Soltis P."/>
            <person name="Zapata F."/>
        </authorList>
    </citation>
    <scope>NUCLEOTIDE SEQUENCE</scope>
    <source>
        <strain evidence="3">UCBG64.0493</strain>
        <tissue evidence="3">Leaf</tissue>
    </source>
</reference>
<dbReference type="InterPro" id="IPR045040">
    <property type="entry name" value="PORR_fam"/>
</dbReference>
<gene>
    <name evidence="3" type="ORF">RJ639_042281</name>
</gene>
<feature type="compositionally biased region" description="Low complexity" evidence="1">
    <location>
        <begin position="93"/>
        <end position="122"/>
    </location>
</feature>
<comment type="caution">
    <text evidence="3">The sequence shown here is derived from an EMBL/GenBank/DDBJ whole genome shotgun (WGS) entry which is preliminary data.</text>
</comment>
<dbReference type="Pfam" id="PF11955">
    <property type="entry name" value="PORR"/>
    <property type="match status" value="2"/>
</dbReference>
<feature type="compositionally biased region" description="Basic and acidic residues" evidence="1">
    <location>
        <begin position="288"/>
        <end position="304"/>
    </location>
</feature>
<feature type="region of interest" description="Disordered" evidence="1">
    <location>
        <begin position="288"/>
        <end position="314"/>
    </location>
</feature>